<accession>F4PUD4</accession>
<reference evidence="2" key="1">
    <citation type="journal article" date="2011" name="Genome Res.">
        <title>Phylogeny-wide analysis of social amoeba genomes highlights ancient origins for complex intercellular communication.</title>
        <authorList>
            <person name="Heidel A.J."/>
            <person name="Lawal H.M."/>
            <person name="Felder M."/>
            <person name="Schilde C."/>
            <person name="Helps N.R."/>
            <person name="Tunggal B."/>
            <person name="Rivero F."/>
            <person name="John U."/>
            <person name="Schleicher M."/>
            <person name="Eichinger L."/>
            <person name="Platzer M."/>
            <person name="Noegel A.A."/>
            <person name="Schaap P."/>
            <person name="Gloeckner G."/>
        </authorList>
    </citation>
    <scope>NUCLEOTIDE SEQUENCE [LARGE SCALE GENOMIC DNA]</scope>
    <source>
        <strain evidence="2">SH3</strain>
    </source>
</reference>
<name>F4PUD4_CACFS</name>
<dbReference type="KEGG" id="dfa:DFA_00875"/>
<organism evidence="1 2">
    <name type="scientific">Cavenderia fasciculata</name>
    <name type="common">Slime mold</name>
    <name type="synonym">Dictyostelium fasciculatum</name>
    <dbReference type="NCBI Taxonomy" id="261658"/>
    <lineage>
        <taxon>Eukaryota</taxon>
        <taxon>Amoebozoa</taxon>
        <taxon>Evosea</taxon>
        <taxon>Eumycetozoa</taxon>
        <taxon>Dictyostelia</taxon>
        <taxon>Acytosteliales</taxon>
        <taxon>Cavenderiaceae</taxon>
        <taxon>Cavenderia</taxon>
    </lineage>
</organism>
<evidence type="ECO:0000313" key="2">
    <source>
        <dbReference type="Proteomes" id="UP000007797"/>
    </source>
</evidence>
<dbReference type="Proteomes" id="UP000007797">
    <property type="component" value="Unassembled WGS sequence"/>
</dbReference>
<evidence type="ECO:0000313" key="1">
    <source>
        <dbReference type="EMBL" id="EGG21006.1"/>
    </source>
</evidence>
<sequence>MSMFHRQGSCGGQVFGRKWSDRTTLSKSSWLSRVQRFYSSV</sequence>
<protein>
    <submittedName>
        <fullName evidence="1">Uncharacterized protein</fullName>
    </submittedName>
</protein>
<proteinExistence type="predicted"/>
<gene>
    <name evidence="1" type="ORF">DFA_00875</name>
</gene>
<keyword evidence="2" id="KW-1185">Reference proteome</keyword>
<dbReference type="GeneID" id="14873054"/>
<dbReference type="RefSeq" id="XP_004358856.1">
    <property type="nucleotide sequence ID" value="XM_004358799.1"/>
</dbReference>
<dbReference type="EMBL" id="GL883010">
    <property type="protein sequence ID" value="EGG21006.1"/>
    <property type="molecule type" value="Genomic_DNA"/>
</dbReference>
<dbReference type="AlphaFoldDB" id="F4PUD4"/>